<feature type="region of interest" description="Disordered" evidence="1">
    <location>
        <begin position="292"/>
        <end position="338"/>
    </location>
</feature>
<keyword evidence="3" id="KW-1185">Reference proteome</keyword>
<dbReference type="InterPro" id="IPR026092">
    <property type="entry name" value="RAI2/SOBP"/>
</dbReference>
<protein>
    <submittedName>
        <fullName evidence="2">DgyrCDS9113</fullName>
    </submittedName>
</protein>
<dbReference type="GO" id="GO:0005634">
    <property type="term" value="C:nucleus"/>
    <property type="evidence" value="ECO:0007669"/>
    <property type="project" value="TreeGrafter"/>
</dbReference>
<proteinExistence type="predicted"/>
<dbReference type="OrthoDB" id="6250723at2759"/>
<dbReference type="PANTHER" id="PTHR23186:SF4">
    <property type="entry name" value="GH22790P"/>
    <property type="match status" value="1"/>
</dbReference>
<evidence type="ECO:0000256" key="1">
    <source>
        <dbReference type="SAM" id="MobiDB-lite"/>
    </source>
</evidence>
<feature type="region of interest" description="Disordered" evidence="1">
    <location>
        <begin position="132"/>
        <end position="158"/>
    </location>
</feature>
<name>A0A7I8VW35_9ANNE</name>
<sequence length="338" mass="38442">MSAKKLKVKQESGGQDDIKDYAETTMNELLAKWYGYDAADKQENEGRTRKNSDDDRVRRTKSCDWCHRAKSAHCKVDLCDGQLQFCSESCLNQYKMNIFCRETEEHLNSAKEDKAEPQKDDRIIITPELWNRTASNAKGSSRKREASSERNSKVLAEKRARLTDREYIRRLKMRDQDMHTPLPTIKPKEGQKQEIRTLPVLPAPPPLPLPLPPPPPIIPASTLLVPMPFLFPIPVPIPIPIPSEAFKNLIEKHTERRKSVSTTSEGSEKIRCACCEPEEEVRETPEGVIDLSKRSNTNSVSDQDHRVYSARRAMILDAPQERRNDLDGSSSNKGTPIK</sequence>
<dbReference type="AlphaFoldDB" id="A0A7I8VW35"/>
<comment type="caution">
    <text evidence="2">The sequence shown here is derived from an EMBL/GenBank/DDBJ whole genome shotgun (WGS) entry which is preliminary data.</text>
</comment>
<feature type="compositionally biased region" description="Polar residues" evidence="1">
    <location>
        <begin position="327"/>
        <end position="338"/>
    </location>
</feature>
<gene>
    <name evidence="2" type="ORF">DGYR_LOCUS8629</name>
</gene>
<feature type="compositionally biased region" description="Basic and acidic residues" evidence="1">
    <location>
        <begin position="142"/>
        <end position="158"/>
    </location>
</feature>
<reference evidence="2 3" key="1">
    <citation type="submission" date="2020-08" db="EMBL/GenBank/DDBJ databases">
        <authorList>
            <person name="Hejnol A."/>
        </authorList>
    </citation>
    <scope>NUCLEOTIDE SEQUENCE [LARGE SCALE GENOMIC DNA]</scope>
</reference>
<organism evidence="2 3">
    <name type="scientific">Dimorphilus gyrociliatus</name>
    <dbReference type="NCBI Taxonomy" id="2664684"/>
    <lineage>
        <taxon>Eukaryota</taxon>
        <taxon>Metazoa</taxon>
        <taxon>Spiralia</taxon>
        <taxon>Lophotrochozoa</taxon>
        <taxon>Annelida</taxon>
        <taxon>Polychaeta</taxon>
        <taxon>Polychaeta incertae sedis</taxon>
        <taxon>Dinophilidae</taxon>
        <taxon>Dimorphilus</taxon>
    </lineage>
</organism>
<dbReference type="EMBL" id="CAJFCJ010000012">
    <property type="protein sequence ID" value="CAD5120542.1"/>
    <property type="molecule type" value="Genomic_DNA"/>
</dbReference>
<dbReference type="Proteomes" id="UP000549394">
    <property type="component" value="Unassembled WGS sequence"/>
</dbReference>
<dbReference type="Pfam" id="PF15279">
    <property type="entry name" value="SOBP"/>
    <property type="match status" value="1"/>
</dbReference>
<dbReference type="GO" id="GO:0048513">
    <property type="term" value="P:animal organ development"/>
    <property type="evidence" value="ECO:0007669"/>
    <property type="project" value="TreeGrafter"/>
</dbReference>
<evidence type="ECO:0000313" key="3">
    <source>
        <dbReference type="Proteomes" id="UP000549394"/>
    </source>
</evidence>
<dbReference type="PANTHER" id="PTHR23186">
    <property type="entry name" value="RETINOIC ACID-INDUCED PROTEIN 2"/>
    <property type="match status" value="1"/>
</dbReference>
<evidence type="ECO:0000313" key="2">
    <source>
        <dbReference type="EMBL" id="CAD5120542.1"/>
    </source>
</evidence>
<accession>A0A7I8VW35</accession>